<proteinExistence type="inferred from homology"/>
<dbReference type="PANTHER" id="PTHR11941:SF54">
    <property type="entry name" value="ENOYL-COA HYDRATASE, MITOCHONDRIAL"/>
    <property type="match status" value="1"/>
</dbReference>
<comment type="similarity">
    <text evidence="1 3">Belongs to the enoyl-CoA hydratase/isomerase family.</text>
</comment>
<accession>A0A220U2Q4</accession>
<dbReference type="EMBL" id="CP022315">
    <property type="protein sequence ID" value="ASK62438.1"/>
    <property type="molecule type" value="Genomic_DNA"/>
</dbReference>
<dbReference type="InterPro" id="IPR018376">
    <property type="entry name" value="Enoyl-CoA_hyd/isom_CS"/>
</dbReference>
<dbReference type="Pfam" id="PF00378">
    <property type="entry name" value="ECH_1"/>
    <property type="match status" value="1"/>
</dbReference>
<evidence type="ECO:0000256" key="1">
    <source>
        <dbReference type="ARBA" id="ARBA00005254"/>
    </source>
</evidence>
<protein>
    <submittedName>
        <fullName evidence="4">Enoyl-CoA hydratase</fullName>
    </submittedName>
</protein>
<dbReference type="InterPro" id="IPR029045">
    <property type="entry name" value="ClpP/crotonase-like_dom_sf"/>
</dbReference>
<dbReference type="PANTHER" id="PTHR11941">
    <property type="entry name" value="ENOYL-COA HYDRATASE-RELATED"/>
    <property type="match status" value="1"/>
</dbReference>
<evidence type="ECO:0000256" key="3">
    <source>
        <dbReference type="RuleBase" id="RU003707"/>
    </source>
</evidence>
<dbReference type="GO" id="GO:0006635">
    <property type="term" value="P:fatty acid beta-oxidation"/>
    <property type="evidence" value="ECO:0007669"/>
    <property type="project" value="TreeGrafter"/>
</dbReference>
<dbReference type="Gene3D" id="1.10.12.10">
    <property type="entry name" value="Lyase 2-enoyl-coa Hydratase, Chain A, domain 2"/>
    <property type="match status" value="1"/>
</dbReference>
<sequence length="262" mass="28059">MKKQPVVTWFKQRKIATIVIDNPPVNVLSGDVILQLAEVIGEIEADESISVVILTGGGEKMFVAGGNIKEFPDWTGKGVDYAKEKSLGLQHPLNKLERLAVPTIAALNGSALGGGCELAMSCDLRIAEEQIQIGLPEITLGLFPGAGGTQRLPRLVGKAKAKELIFTGRLLLADEAMATGLVTKIVGEGESMNVALQLAEKISSFSKEALLFAKKSIDDGYELSLADGLQLEAKNFGHVFQTENVKVGINAFIEKQKPNFNS</sequence>
<dbReference type="KEGG" id="vil:CFK37_09865"/>
<dbReference type="AlphaFoldDB" id="A0A220U2Q4"/>
<keyword evidence="2" id="KW-0456">Lyase</keyword>
<dbReference type="FunFam" id="3.90.226.10:FF:000009">
    <property type="entry name" value="Carnitinyl-CoA dehydratase"/>
    <property type="match status" value="1"/>
</dbReference>
<dbReference type="OrthoDB" id="9775794at2"/>
<dbReference type="InterPro" id="IPR014748">
    <property type="entry name" value="Enoyl-CoA_hydra_C"/>
</dbReference>
<dbReference type="CDD" id="cd06558">
    <property type="entry name" value="crotonase-like"/>
    <property type="match status" value="1"/>
</dbReference>
<dbReference type="GO" id="GO:0016836">
    <property type="term" value="F:hydro-lyase activity"/>
    <property type="evidence" value="ECO:0007669"/>
    <property type="project" value="UniProtKB-ARBA"/>
</dbReference>
<dbReference type="Gene3D" id="3.90.226.10">
    <property type="entry name" value="2-enoyl-CoA Hydratase, Chain A, domain 1"/>
    <property type="match status" value="1"/>
</dbReference>
<evidence type="ECO:0000313" key="4">
    <source>
        <dbReference type="EMBL" id="ASK62438.1"/>
    </source>
</evidence>
<name>A0A220U2Q4_9BACI</name>
<dbReference type="FunFam" id="1.10.12.10:FF:000001">
    <property type="entry name" value="Probable enoyl-CoA hydratase, mitochondrial"/>
    <property type="match status" value="1"/>
</dbReference>
<dbReference type="SUPFAM" id="SSF52096">
    <property type="entry name" value="ClpP/crotonase"/>
    <property type="match status" value="1"/>
</dbReference>
<reference evidence="4 5" key="1">
    <citation type="submission" date="2017-07" db="EMBL/GenBank/DDBJ databases">
        <title>Virgibacillus sp. LM2416.</title>
        <authorList>
            <person name="Tak E.J."/>
            <person name="Bae J.-W."/>
        </authorList>
    </citation>
    <scope>NUCLEOTIDE SEQUENCE [LARGE SCALE GENOMIC DNA]</scope>
    <source>
        <strain evidence="4 5">LM2416</strain>
    </source>
</reference>
<organism evidence="4 5">
    <name type="scientific">Virgibacillus phasianinus</name>
    <dbReference type="NCBI Taxonomy" id="2017483"/>
    <lineage>
        <taxon>Bacteria</taxon>
        <taxon>Bacillati</taxon>
        <taxon>Bacillota</taxon>
        <taxon>Bacilli</taxon>
        <taxon>Bacillales</taxon>
        <taxon>Bacillaceae</taxon>
        <taxon>Virgibacillus</taxon>
    </lineage>
</organism>
<evidence type="ECO:0000256" key="2">
    <source>
        <dbReference type="ARBA" id="ARBA00023239"/>
    </source>
</evidence>
<evidence type="ECO:0000313" key="5">
    <source>
        <dbReference type="Proteomes" id="UP000198312"/>
    </source>
</evidence>
<dbReference type="PROSITE" id="PS00166">
    <property type="entry name" value="ENOYL_COA_HYDRATASE"/>
    <property type="match status" value="1"/>
</dbReference>
<dbReference type="RefSeq" id="WP_089061698.1">
    <property type="nucleotide sequence ID" value="NZ_CP022315.1"/>
</dbReference>
<keyword evidence="5" id="KW-1185">Reference proteome</keyword>
<dbReference type="InterPro" id="IPR001753">
    <property type="entry name" value="Enoyl-CoA_hydra/iso"/>
</dbReference>
<dbReference type="Proteomes" id="UP000198312">
    <property type="component" value="Chromosome"/>
</dbReference>
<gene>
    <name evidence="4" type="ORF">CFK37_09865</name>
</gene>